<gene>
    <name evidence="7" type="ORF">GCM10023189_12090</name>
</gene>
<protein>
    <recommendedName>
        <fullName evidence="2">acylphosphatase</fullName>
        <ecNumber evidence="2">3.6.1.7</ecNumber>
    </recommendedName>
</protein>
<dbReference type="Pfam" id="PF00708">
    <property type="entry name" value="Acylphosphatase"/>
    <property type="match status" value="1"/>
</dbReference>
<reference evidence="8" key="1">
    <citation type="journal article" date="2019" name="Int. J. Syst. Evol. Microbiol.">
        <title>The Global Catalogue of Microorganisms (GCM) 10K type strain sequencing project: providing services to taxonomists for standard genome sequencing and annotation.</title>
        <authorList>
            <consortium name="The Broad Institute Genomics Platform"/>
            <consortium name="The Broad Institute Genome Sequencing Center for Infectious Disease"/>
            <person name="Wu L."/>
            <person name="Ma J."/>
        </authorList>
    </citation>
    <scope>NUCLEOTIDE SEQUENCE [LARGE SCALE GENOMIC DNA]</scope>
    <source>
        <strain evidence="8">JCM 17927</strain>
    </source>
</reference>
<sequence>MKKNLIIRIAGDLQGTLFRQEARQKAEKLGLNGTAQYEEDGNLHIEVEGEPEQLEAYLQWCEQGPEGTRVSQVDVEEGALQGYDRFLEMR</sequence>
<dbReference type="PROSITE" id="PS51160">
    <property type="entry name" value="ACYLPHOSPHATASE_3"/>
    <property type="match status" value="1"/>
</dbReference>
<comment type="similarity">
    <text evidence="1 5">Belongs to the acylphosphatase family.</text>
</comment>
<dbReference type="EMBL" id="BAABHD010000012">
    <property type="protein sequence ID" value="GAA4450844.1"/>
    <property type="molecule type" value="Genomic_DNA"/>
</dbReference>
<dbReference type="InterPro" id="IPR020456">
    <property type="entry name" value="Acylphosphatase"/>
</dbReference>
<feature type="domain" description="Acylphosphatase-like" evidence="6">
    <location>
        <begin position="4"/>
        <end position="90"/>
    </location>
</feature>
<evidence type="ECO:0000313" key="7">
    <source>
        <dbReference type="EMBL" id="GAA4450844.1"/>
    </source>
</evidence>
<dbReference type="InterPro" id="IPR036046">
    <property type="entry name" value="Acylphosphatase-like_dom_sf"/>
</dbReference>
<comment type="caution">
    <text evidence="7">The sequence shown here is derived from an EMBL/GenBank/DDBJ whole genome shotgun (WGS) entry which is preliminary data.</text>
</comment>
<keyword evidence="8" id="KW-1185">Reference proteome</keyword>
<evidence type="ECO:0000256" key="4">
    <source>
        <dbReference type="PROSITE-ProRule" id="PRU00520"/>
    </source>
</evidence>
<dbReference type="PANTHER" id="PTHR47268:SF4">
    <property type="entry name" value="ACYLPHOSPHATASE"/>
    <property type="match status" value="1"/>
</dbReference>
<evidence type="ECO:0000256" key="2">
    <source>
        <dbReference type="ARBA" id="ARBA00012150"/>
    </source>
</evidence>
<proteinExistence type="inferred from homology"/>
<dbReference type="EC" id="3.6.1.7" evidence="2"/>
<evidence type="ECO:0000313" key="8">
    <source>
        <dbReference type="Proteomes" id="UP001501175"/>
    </source>
</evidence>
<organism evidence="7 8">
    <name type="scientific">Nibrella saemangeumensis</name>
    <dbReference type="NCBI Taxonomy" id="1084526"/>
    <lineage>
        <taxon>Bacteria</taxon>
        <taxon>Pseudomonadati</taxon>
        <taxon>Bacteroidota</taxon>
        <taxon>Cytophagia</taxon>
        <taxon>Cytophagales</taxon>
        <taxon>Spirosomataceae</taxon>
        <taxon>Nibrella</taxon>
    </lineage>
</organism>
<dbReference type="InterPro" id="IPR001792">
    <property type="entry name" value="Acylphosphatase-like_dom"/>
</dbReference>
<dbReference type="SUPFAM" id="SSF54975">
    <property type="entry name" value="Acylphosphatase/BLUF domain-like"/>
    <property type="match status" value="1"/>
</dbReference>
<dbReference type="RefSeq" id="WP_345241586.1">
    <property type="nucleotide sequence ID" value="NZ_BAABHD010000012.1"/>
</dbReference>
<evidence type="ECO:0000256" key="3">
    <source>
        <dbReference type="ARBA" id="ARBA00047645"/>
    </source>
</evidence>
<dbReference type="Proteomes" id="UP001501175">
    <property type="component" value="Unassembled WGS sequence"/>
</dbReference>
<dbReference type="PANTHER" id="PTHR47268">
    <property type="entry name" value="ACYLPHOSPHATASE"/>
    <property type="match status" value="1"/>
</dbReference>
<evidence type="ECO:0000256" key="5">
    <source>
        <dbReference type="RuleBase" id="RU004168"/>
    </source>
</evidence>
<comment type="caution">
    <text evidence="4">Lacks conserved residue(s) required for the propagation of feature annotation.</text>
</comment>
<evidence type="ECO:0000256" key="1">
    <source>
        <dbReference type="ARBA" id="ARBA00005614"/>
    </source>
</evidence>
<name>A0ABP8MHN9_9BACT</name>
<accession>A0ABP8MHN9</accession>
<dbReference type="Gene3D" id="3.30.70.100">
    <property type="match status" value="1"/>
</dbReference>
<evidence type="ECO:0000259" key="6">
    <source>
        <dbReference type="PROSITE" id="PS51160"/>
    </source>
</evidence>
<comment type="catalytic activity">
    <reaction evidence="3">
        <text>an acyl phosphate + H2O = a carboxylate + phosphate + H(+)</text>
        <dbReference type="Rhea" id="RHEA:14965"/>
        <dbReference type="ChEBI" id="CHEBI:15377"/>
        <dbReference type="ChEBI" id="CHEBI:15378"/>
        <dbReference type="ChEBI" id="CHEBI:29067"/>
        <dbReference type="ChEBI" id="CHEBI:43474"/>
        <dbReference type="ChEBI" id="CHEBI:59918"/>
        <dbReference type="EC" id="3.6.1.7"/>
    </reaction>
</comment>